<accession>L8G3N7</accession>
<dbReference type="AlphaFoldDB" id="L8G3N7"/>
<proteinExistence type="predicted"/>
<dbReference type="EMBL" id="GL573566">
    <property type="protein sequence ID" value="ELR07747.1"/>
    <property type="molecule type" value="Genomic_DNA"/>
</dbReference>
<feature type="compositionally biased region" description="Low complexity" evidence="1">
    <location>
        <begin position="57"/>
        <end position="71"/>
    </location>
</feature>
<name>L8G3N7_PSED2</name>
<feature type="compositionally biased region" description="Polar residues" evidence="1">
    <location>
        <begin position="72"/>
        <end position="89"/>
    </location>
</feature>
<dbReference type="Proteomes" id="UP000011064">
    <property type="component" value="Unassembled WGS sequence"/>
</dbReference>
<evidence type="ECO:0000313" key="2">
    <source>
        <dbReference type="EMBL" id="ELR07747.1"/>
    </source>
</evidence>
<feature type="region of interest" description="Disordered" evidence="1">
    <location>
        <begin position="38"/>
        <end position="89"/>
    </location>
</feature>
<evidence type="ECO:0000256" key="1">
    <source>
        <dbReference type="SAM" id="MobiDB-lite"/>
    </source>
</evidence>
<keyword evidence="3" id="KW-1185">Reference proteome</keyword>
<sequence length="281" mass="30223">MATVNMNCVEFYDPNPKPALKASHAQLTRSVLNKHLLSLQPSISPPGDAEPAGNIQDSNSLDDSLPSLNELFQASPNGDTPQMPHQNNKPLHISKRQLIDESRLLTDATTPTSIYVPGNNQKEPLIIEDDSDGESDDKAEAGAALSDLQPQLLASIEDQDASGLALQDTASTPSSLFGPSTPRDSEYLNAGCFSKDGQQCLSFAELDSTFPVHVRRPSPSCSELAETMGHDQIHQGVEKAIVDKMRPYPLLERAGGSCDCGSVCDIEDELRQTSAEAAGRR</sequence>
<organism evidence="2 3">
    <name type="scientific">Pseudogymnoascus destructans (strain ATCC MYA-4855 / 20631-21)</name>
    <name type="common">Bat white-nose syndrome fungus</name>
    <name type="synonym">Geomyces destructans</name>
    <dbReference type="NCBI Taxonomy" id="658429"/>
    <lineage>
        <taxon>Eukaryota</taxon>
        <taxon>Fungi</taxon>
        <taxon>Dikarya</taxon>
        <taxon>Ascomycota</taxon>
        <taxon>Pezizomycotina</taxon>
        <taxon>Leotiomycetes</taxon>
        <taxon>Thelebolales</taxon>
        <taxon>Thelebolaceae</taxon>
        <taxon>Pseudogymnoascus</taxon>
    </lineage>
</organism>
<protein>
    <submittedName>
        <fullName evidence="2">Uncharacterized protein</fullName>
    </submittedName>
</protein>
<reference evidence="3" key="1">
    <citation type="submission" date="2010-09" db="EMBL/GenBank/DDBJ databases">
        <title>The genome sequence of Geomyces destructans 20631-21.</title>
        <authorList>
            <consortium name="The Broad Institute Genome Sequencing Platform"/>
            <person name="Cuomo C.A."/>
            <person name="Blehert D.S."/>
            <person name="Lorch J.M."/>
            <person name="Young S.K."/>
            <person name="Zeng Q."/>
            <person name="Gargeya S."/>
            <person name="Fitzgerald M."/>
            <person name="Haas B."/>
            <person name="Abouelleil A."/>
            <person name="Alvarado L."/>
            <person name="Arachchi H.M."/>
            <person name="Berlin A."/>
            <person name="Brown A."/>
            <person name="Chapman S.B."/>
            <person name="Chen Z."/>
            <person name="Dunbar C."/>
            <person name="Freedman E."/>
            <person name="Gearin G."/>
            <person name="Gellesch M."/>
            <person name="Goldberg J."/>
            <person name="Griggs A."/>
            <person name="Gujja S."/>
            <person name="Heiman D."/>
            <person name="Howarth C."/>
            <person name="Larson L."/>
            <person name="Lui A."/>
            <person name="MacDonald P.J.P."/>
            <person name="Montmayeur A."/>
            <person name="Murphy C."/>
            <person name="Neiman D."/>
            <person name="Pearson M."/>
            <person name="Priest M."/>
            <person name="Roberts A."/>
            <person name="Saif S."/>
            <person name="Shea T."/>
            <person name="Shenoy N."/>
            <person name="Sisk P."/>
            <person name="Stolte C."/>
            <person name="Sykes S."/>
            <person name="Wortman J."/>
            <person name="Nusbaum C."/>
            <person name="Birren B."/>
        </authorList>
    </citation>
    <scope>NUCLEOTIDE SEQUENCE [LARGE SCALE GENOMIC DNA]</scope>
    <source>
        <strain evidence="3">ATCC MYA-4855 / 20631-21</strain>
    </source>
</reference>
<feature type="compositionally biased region" description="Acidic residues" evidence="1">
    <location>
        <begin position="126"/>
        <end position="137"/>
    </location>
</feature>
<dbReference type="InParanoid" id="L8G3N7"/>
<gene>
    <name evidence="2" type="ORF">GMDG_08544</name>
</gene>
<feature type="compositionally biased region" description="Polar residues" evidence="1">
    <location>
        <begin position="109"/>
        <end position="122"/>
    </location>
</feature>
<evidence type="ECO:0000313" key="3">
    <source>
        <dbReference type="Proteomes" id="UP000011064"/>
    </source>
</evidence>
<dbReference type="HOGENOM" id="CLU_086438_0_0_1"/>
<feature type="region of interest" description="Disordered" evidence="1">
    <location>
        <begin position="109"/>
        <end position="140"/>
    </location>
</feature>
<dbReference type="VEuPathDB" id="FungiDB:GMDG_08544"/>